<evidence type="ECO:0000313" key="1">
    <source>
        <dbReference type="EMBL" id="MXQ94473.1"/>
    </source>
</evidence>
<organism evidence="1 2">
    <name type="scientific">Bos mutus</name>
    <name type="common">wild yak</name>
    <dbReference type="NCBI Taxonomy" id="72004"/>
    <lineage>
        <taxon>Eukaryota</taxon>
        <taxon>Metazoa</taxon>
        <taxon>Chordata</taxon>
        <taxon>Craniata</taxon>
        <taxon>Vertebrata</taxon>
        <taxon>Euteleostomi</taxon>
        <taxon>Mammalia</taxon>
        <taxon>Eutheria</taxon>
        <taxon>Laurasiatheria</taxon>
        <taxon>Artiodactyla</taxon>
        <taxon>Ruminantia</taxon>
        <taxon>Pecora</taxon>
        <taxon>Bovidae</taxon>
        <taxon>Bovinae</taxon>
        <taxon>Bos</taxon>
    </lineage>
</organism>
<sequence>MDVGQPEWRGRALCSRCRVPVSHKSVKEVSLQCTDFLNLSQCINQSLSVFTARTRFHFLVHETKSLHWQYILFHDQILPKVLCNQNKLFKYEVYFCFHHDSESKMIKLLEELNRINKKSGTIIICSYISLNNPFGILLVSEDICYKYYFLYVQVIFKHLLKLLVDQYQMLANSMFGKSPRLVQLFWKIDKAPQRNLGSYLTRHNVTLNKGEDVNNDETENGCF</sequence>
<name>A0A6B0S560_9CETA</name>
<protein>
    <submittedName>
        <fullName evidence="1">Uncharacterized protein</fullName>
    </submittedName>
</protein>
<reference evidence="1" key="1">
    <citation type="submission" date="2019-10" db="EMBL/GenBank/DDBJ databases">
        <title>The sequence and de novo assembly of the wild yak genome.</title>
        <authorList>
            <person name="Liu Y."/>
        </authorList>
    </citation>
    <scope>NUCLEOTIDE SEQUENCE [LARGE SCALE GENOMIC DNA]</scope>
    <source>
        <strain evidence="1">WY2019</strain>
    </source>
</reference>
<dbReference type="EMBL" id="VBQZ03000112">
    <property type="protein sequence ID" value="MXQ94473.1"/>
    <property type="molecule type" value="Genomic_DNA"/>
</dbReference>
<accession>A0A6B0S560</accession>
<comment type="caution">
    <text evidence="1">The sequence shown here is derived from an EMBL/GenBank/DDBJ whole genome shotgun (WGS) entry which is preliminary data.</text>
</comment>
<keyword evidence="2" id="KW-1185">Reference proteome</keyword>
<dbReference type="Proteomes" id="UP000322234">
    <property type="component" value="Unassembled WGS sequence"/>
</dbReference>
<proteinExistence type="predicted"/>
<dbReference type="AlphaFoldDB" id="A0A6B0S560"/>
<gene>
    <name evidence="1" type="ORF">E5288_WYG009285</name>
</gene>
<evidence type="ECO:0000313" key="2">
    <source>
        <dbReference type="Proteomes" id="UP000322234"/>
    </source>
</evidence>